<evidence type="ECO:0000313" key="9">
    <source>
        <dbReference type="EMBL" id="AMV62552.1"/>
    </source>
</evidence>
<keyword evidence="7" id="KW-0868">Chloride</keyword>
<keyword evidence="3 8" id="KW-0812">Transmembrane</keyword>
<feature type="transmembrane region" description="Helical" evidence="8">
    <location>
        <begin position="21"/>
        <end position="43"/>
    </location>
</feature>
<reference evidence="9 10" key="1">
    <citation type="journal article" date="2016" name="PLoS ONE">
        <title>The Identification of Novel Diagnostic Marker Genes for the Detection of Beer Spoiling Pediococcus damnosus Strains Using the BlAst Diagnostic Gene findEr.</title>
        <authorList>
            <person name="Behr J."/>
            <person name="Geissler A.J."/>
            <person name="Schmid J."/>
            <person name="Zehe A."/>
            <person name="Vogel R.F."/>
        </authorList>
    </citation>
    <scope>NUCLEOTIDE SEQUENCE [LARGE SCALE GENOMIC DNA]</scope>
    <source>
        <strain evidence="9 10">TMW 2.1533</strain>
    </source>
</reference>
<dbReference type="InterPro" id="IPR001807">
    <property type="entry name" value="ClC"/>
</dbReference>
<sequence length="184" mass="20142">MQWQAQPTKKQRVPDRTRLTYILQGCLTGAIAGLVVSVFRLAIVNGLKLMTVVYKQLSVHLELIPVWLLLMLLVAVVVGYMGRQYPEIKGSGIPQVEGQLAGNLEYAWWPVLWRKFIGGILSIGSGLFLGREGPSIQLGATIAQGYAEVNASDGIETACPDCKWGSSRIISCIQCTNCQYIICA</sequence>
<evidence type="ECO:0000256" key="6">
    <source>
        <dbReference type="ARBA" id="ARBA00023136"/>
    </source>
</evidence>
<name>A0AAC9B1I2_9LACO</name>
<protein>
    <submittedName>
        <fullName evidence="9">Voltage-gated chloride channel family protein</fullName>
    </submittedName>
</protein>
<evidence type="ECO:0000256" key="8">
    <source>
        <dbReference type="SAM" id="Phobius"/>
    </source>
</evidence>
<dbReference type="Gene3D" id="1.10.3080.10">
    <property type="entry name" value="Clc chloride channel"/>
    <property type="match status" value="1"/>
</dbReference>
<evidence type="ECO:0000256" key="5">
    <source>
        <dbReference type="ARBA" id="ARBA00023065"/>
    </source>
</evidence>
<keyword evidence="6 8" id="KW-0472">Membrane</keyword>
<proteinExistence type="predicted"/>
<dbReference type="SUPFAM" id="SSF81340">
    <property type="entry name" value="Clc chloride channel"/>
    <property type="match status" value="1"/>
</dbReference>
<evidence type="ECO:0000313" key="10">
    <source>
        <dbReference type="Proteomes" id="UP000076405"/>
    </source>
</evidence>
<dbReference type="AlphaFoldDB" id="A0AAC9B1I2"/>
<evidence type="ECO:0000256" key="7">
    <source>
        <dbReference type="ARBA" id="ARBA00023214"/>
    </source>
</evidence>
<dbReference type="Proteomes" id="UP000076405">
    <property type="component" value="Chromosome"/>
</dbReference>
<organism evidence="9 10">
    <name type="scientific">Pediococcus damnosus</name>
    <dbReference type="NCBI Taxonomy" id="51663"/>
    <lineage>
        <taxon>Bacteria</taxon>
        <taxon>Bacillati</taxon>
        <taxon>Bacillota</taxon>
        <taxon>Bacilli</taxon>
        <taxon>Lactobacillales</taxon>
        <taxon>Lactobacillaceae</taxon>
        <taxon>Pediococcus</taxon>
    </lineage>
</organism>
<dbReference type="InterPro" id="IPR014743">
    <property type="entry name" value="Cl-channel_core"/>
</dbReference>
<keyword evidence="5" id="KW-0406">Ion transport</keyword>
<keyword evidence="4 8" id="KW-1133">Transmembrane helix</keyword>
<accession>A0AAC9B1I2</accession>
<comment type="subcellular location">
    <subcellularLocation>
        <location evidence="1">Membrane</location>
        <topology evidence="1">Multi-pass membrane protein</topology>
    </subcellularLocation>
</comment>
<feature type="transmembrane region" description="Helical" evidence="8">
    <location>
        <begin position="63"/>
        <end position="82"/>
    </location>
</feature>
<dbReference type="GO" id="GO:0005886">
    <property type="term" value="C:plasma membrane"/>
    <property type="evidence" value="ECO:0007669"/>
    <property type="project" value="TreeGrafter"/>
</dbReference>
<keyword evidence="2" id="KW-0813">Transport</keyword>
<evidence type="ECO:0000256" key="2">
    <source>
        <dbReference type="ARBA" id="ARBA00022448"/>
    </source>
</evidence>
<dbReference type="PANTHER" id="PTHR45711">
    <property type="entry name" value="CHLORIDE CHANNEL PROTEIN"/>
    <property type="match status" value="1"/>
</dbReference>
<gene>
    <name evidence="9" type="ORF">ADU70_1058</name>
</gene>
<dbReference type="PANTHER" id="PTHR45711:SF6">
    <property type="entry name" value="CHLORIDE CHANNEL PROTEIN"/>
    <property type="match status" value="1"/>
</dbReference>
<evidence type="ECO:0000256" key="4">
    <source>
        <dbReference type="ARBA" id="ARBA00022989"/>
    </source>
</evidence>
<evidence type="ECO:0000256" key="3">
    <source>
        <dbReference type="ARBA" id="ARBA00022692"/>
    </source>
</evidence>
<dbReference type="EMBL" id="CP012275">
    <property type="protein sequence ID" value="AMV62552.1"/>
    <property type="molecule type" value="Genomic_DNA"/>
</dbReference>
<dbReference type="GO" id="GO:0005247">
    <property type="term" value="F:voltage-gated chloride channel activity"/>
    <property type="evidence" value="ECO:0007669"/>
    <property type="project" value="TreeGrafter"/>
</dbReference>
<dbReference type="Pfam" id="PF00654">
    <property type="entry name" value="Voltage_CLC"/>
    <property type="match status" value="1"/>
</dbReference>
<evidence type="ECO:0000256" key="1">
    <source>
        <dbReference type="ARBA" id="ARBA00004141"/>
    </source>
</evidence>